<evidence type="ECO:0000256" key="1">
    <source>
        <dbReference type="SAM" id="MobiDB-lite"/>
    </source>
</evidence>
<protein>
    <submittedName>
        <fullName evidence="2">Uncharacterized protein</fullName>
    </submittedName>
</protein>
<feature type="compositionally biased region" description="Low complexity" evidence="1">
    <location>
        <begin position="9"/>
        <end position="29"/>
    </location>
</feature>
<organism evidence="2 3">
    <name type="scientific">Puccinia graminis f. sp. tritici</name>
    <dbReference type="NCBI Taxonomy" id="56615"/>
    <lineage>
        <taxon>Eukaryota</taxon>
        <taxon>Fungi</taxon>
        <taxon>Dikarya</taxon>
        <taxon>Basidiomycota</taxon>
        <taxon>Pucciniomycotina</taxon>
        <taxon>Pucciniomycetes</taxon>
        <taxon>Pucciniales</taxon>
        <taxon>Pucciniaceae</taxon>
        <taxon>Puccinia</taxon>
    </lineage>
</organism>
<evidence type="ECO:0000313" key="2">
    <source>
        <dbReference type="EMBL" id="KAA1086615.1"/>
    </source>
</evidence>
<dbReference type="EMBL" id="VSWC01000105">
    <property type="protein sequence ID" value="KAA1086615.1"/>
    <property type="molecule type" value="Genomic_DNA"/>
</dbReference>
<feature type="region of interest" description="Disordered" evidence="1">
    <location>
        <begin position="1"/>
        <end position="61"/>
    </location>
</feature>
<evidence type="ECO:0000313" key="3">
    <source>
        <dbReference type="Proteomes" id="UP000324748"/>
    </source>
</evidence>
<sequence length="61" mass="6460">MSDKAVKYKQPSSAKSNSSSKGLKTSKGSRLANQKTISPEFVPSKGDRSSDSKTKLDKAGV</sequence>
<gene>
    <name evidence="2" type="ORF">PGT21_005618</name>
</gene>
<keyword evidence="3" id="KW-1185">Reference proteome</keyword>
<name>A0A5B0NBD3_PUCGR</name>
<reference evidence="2 3" key="1">
    <citation type="submission" date="2019-05" db="EMBL/GenBank/DDBJ databases">
        <title>Emergence of the Ug99 lineage of the wheat stem rust pathogen through somatic hybridization.</title>
        <authorList>
            <person name="Li F."/>
            <person name="Upadhyaya N.M."/>
            <person name="Sperschneider J."/>
            <person name="Matny O."/>
            <person name="Nguyen-Phuc H."/>
            <person name="Mago R."/>
            <person name="Raley C."/>
            <person name="Miller M.E."/>
            <person name="Silverstein K.A.T."/>
            <person name="Henningsen E."/>
            <person name="Hirsch C.D."/>
            <person name="Visser B."/>
            <person name="Pretorius Z.A."/>
            <person name="Steffenson B.J."/>
            <person name="Schwessinger B."/>
            <person name="Dodds P.N."/>
            <person name="Figueroa M."/>
        </authorList>
    </citation>
    <scope>NUCLEOTIDE SEQUENCE [LARGE SCALE GENOMIC DNA]</scope>
    <source>
        <strain evidence="2">21-0</strain>
    </source>
</reference>
<dbReference type="AlphaFoldDB" id="A0A5B0NBD3"/>
<feature type="compositionally biased region" description="Basic and acidic residues" evidence="1">
    <location>
        <begin position="45"/>
        <end position="61"/>
    </location>
</feature>
<accession>A0A5B0NBD3</accession>
<proteinExistence type="predicted"/>
<dbReference type="Proteomes" id="UP000324748">
    <property type="component" value="Unassembled WGS sequence"/>
</dbReference>
<comment type="caution">
    <text evidence="2">The sequence shown here is derived from an EMBL/GenBank/DDBJ whole genome shotgun (WGS) entry which is preliminary data.</text>
</comment>